<evidence type="ECO:0000313" key="3">
    <source>
        <dbReference type="EMBL" id="GMI43047.1"/>
    </source>
</evidence>
<keyword evidence="1" id="KW-0443">Lipid metabolism</keyword>
<dbReference type="PANTHER" id="PTHR12406:SF7">
    <property type="entry name" value="PATATIN-LIKE PHOSPHOLIPASE DOMAIN-CONTAINING PROTEIN 4"/>
    <property type="match status" value="1"/>
</dbReference>
<evidence type="ECO:0000259" key="2">
    <source>
        <dbReference type="Pfam" id="PF01734"/>
    </source>
</evidence>
<sequence>MDPTAVWFGGGSWAAAWSAGVLSGLRWKWGDETVACWKAGGASAGACIALGMLLEKTDHEFLTFFHVLADRARRRGVIGKMGTYTNEFLRDWLPENGDEYERLNGRLFVAITRFPYGMEILSHWTSNRELRNTMNASMCIPFYCNNEVLPVNNHWAVDGCLSTDTNTIDPGTTIKVTIDLTNSEANIMASGLTPLDVLFPGADERILLNFDQGRTQGMEWEPWERVPGGRLLNTFKSTLNSTARVYVASLARCARLLEIALTRSGLIWWYETLSYDVEAHRLKPKATWTRKKGDRFTRRTSMAM</sequence>
<reference evidence="3 4" key="1">
    <citation type="journal article" date="2023" name="Commun. Biol.">
        <title>Genome analysis of Parmales, the sister group of diatoms, reveals the evolutionary specialization of diatoms from phago-mixotrophs to photoautotrophs.</title>
        <authorList>
            <person name="Ban H."/>
            <person name="Sato S."/>
            <person name="Yoshikawa S."/>
            <person name="Yamada K."/>
            <person name="Nakamura Y."/>
            <person name="Ichinomiya M."/>
            <person name="Sato N."/>
            <person name="Blanc-Mathieu R."/>
            <person name="Endo H."/>
            <person name="Kuwata A."/>
            <person name="Ogata H."/>
        </authorList>
    </citation>
    <scope>NUCLEOTIDE SEQUENCE [LARGE SCALE GENOMIC DNA]</scope>
</reference>
<evidence type="ECO:0000256" key="1">
    <source>
        <dbReference type="ARBA" id="ARBA00023098"/>
    </source>
</evidence>
<dbReference type="InterPro" id="IPR033562">
    <property type="entry name" value="PLPL"/>
</dbReference>
<dbReference type="EMBL" id="BRYB01001107">
    <property type="protein sequence ID" value="GMI43047.1"/>
    <property type="molecule type" value="Genomic_DNA"/>
</dbReference>
<gene>
    <name evidence="3" type="ORF">TeGR_g9077</name>
</gene>
<keyword evidence="4" id="KW-1185">Reference proteome</keyword>
<accession>A0ABQ6N8B9</accession>
<dbReference type="PANTHER" id="PTHR12406">
    <property type="entry name" value="CALCIUM-INDEPENDENT PHOSPHOLIPASE A2 IPLA2 -RELATED"/>
    <property type="match status" value="1"/>
</dbReference>
<dbReference type="InterPro" id="IPR002641">
    <property type="entry name" value="PNPLA_dom"/>
</dbReference>
<dbReference type="SUPFAM" id="SSF52151">
    <property type="entry name" value="FabD/lysophospholipase-like"/>
    <property type="match status" value="1"/>
</dbReference>
<dbReference type="Proteomes" id="UP001165060">
    <property type="component" value="Unassembled WGS sequence"/>
</dbReference>
<protein>
    <recommendedName>
        <fullName evidence="2">PNPLA domain-containing protein</fullName>
    </recommendedName>
</protein>
<feature type="domain" description="PNPLA" evidence="2">
    <location>
        <begin position="8"/>
        <end position="162"/>
    </location>
</feature>
<evidence type="ECO:0000313" key="4">
    <source>
        <dbReference type="Proteomes" id="UP001165060"/>
    </source>
</evidence>
<name>A0ABQ6N8B9_9STRA</name>
<proteinExistence type="predicted"/>
<organism evidence="3 4">
    <name type="scientific">Tetraparma gracilis</name>
    <dbReference type="NCBI Taxonomy" id="2962635"/>
    <lineage>
        <taxon>Eukaryota</taxon>
        <taxon>Sar</taxon>
        <taxon>Stramenopiles</taxon>
        <taxon>Ochrophyta</taxon>
        <taxon>Bolidophyceae</taxon>
        <taxon>Parmales</taxon>
        <taxon>Triparmaceae</taxon>
        <taxon>Tetraparma</taxon>
    </lineage>
</organism>
<comment type="caution">
    <text evidence="3">The sequence shown here is derived from an EMBL/GenBank/DDBJ whole genome shotgun (WGS) entry which is preliminary data.</text>
</comment>
<dbReference type="InterPro" id="IPR016035">
    <property type="entry name" value="Acyl_Trfase/lysoPLipase"/>
</dbReference>
<dbReference type="Pfam" id="PF01734">
    <property type="entry name" value="Patatin"/>
    <property type="match status" value="1"/>
</dbReference>